<feature type="region of interest" description="Disordered" evidence="1">
    <location>
        <begin position="209"/>
        <end position="252"/>
    </location>
</feature>
<dbReference type="Gramene" id="CMM099CT">
    <property type="protein sequence ID" value="CMM099CT"/>
    <property type="gene ID" value="CMM099C"/>
</dbReference>
<dbReference type="KEGG" id="cme:CYME_CMM099C"/>
<feature type="compositionally biased region" description="Basic and acidic residues" evidence="1">
    <location>
        <begin position="307"/>
        <end position="316"/>
    </location>
</feature>
<evidence type="ECO:0000313" key="4">
    <source>
        <dbReference type="Proteomes" id="UP000007014"/>
    </source>
</evidence>
<evidence type="ECO:0000256" key="1">
    <source>
        <dbReference type="SAM" id="MobiDB-lite"/>
    </source>
</evidence>
<dbReference type="RefSeq" id="XP_005537008.1">
    <property type="nucleotide sequence ID" value="XM_005536951.1"/>
</dbReference>
<dbReference type="AlphaFoldDB" id="M1VDR4"/>
<name>M1VDR4_CYAM1</name>
<feature type="transmembrane region" description="Helical" evidence="2">
    <location>
        <begin position="460"/>
        <end position="484"/>
    </location>
</feature>
<dbReference type="GeneID" id="16995108"/>
<sequence length="641" mass="69848">MRDARGSRNCRGGFLNSALDCCRVCSGAKRPIKVLFSNLLGISSAKELDLDFLNRSEELLRRPYVKFLSFRGPLKPSTLSYAASAAAPLGKQALLLSSHQGTLRRSVPCRLMVLPRRRRSVVSPPLEAAALVSEACEATLTGAPPHQRFAGAFPPTALRDTLPQRSAETRPLTEVTATRPHTVGTRYWTRSQACADAQLTSFQTAFQRPTSTRAFPEAPAAQSTAWRQRSYPRDEREPAKHQQSKSEDPSLIPLLGFVSRTLNDERCSSTPVLRETRSDVNSLRFSRRALPANELQNFAPYDDSCSNDERKPHACEQGDDVQTQPGALCSAQTGTGDSPRSTRRCNDSLSEDRWPAALWTLASTLSAVGAAELQRTPDRAKAAHQNAGFAGLKALCVPDSESSDPTKADMIAFCAAVGSLLLHIGCKNPFGIDGPESTALRRASATSVSWYAAGNRMIRICLNMIAMGLQLAEGVLVPLFGVFVGCMTPPASESFTATDASAPVMPWRRARTLVFIERVVLIGIGAAEATLLAFPQARVSRKPTGKNAIATDSLLYVTCIYHGVLLVFLFLLVSILGLGVLVVRRLFTTRVAKMLVGLAGLWGAVHLCSLDIALRHHAVHGLRRSRVLELQLERFIRRRDP</sequence>
<evidence type="ECO:0008006" key="5">
    <source>
        <dbReference type="Google" id="ProtNLM"/>
    </source>
</evidence>
<organism evidence="3 4">
    <name type="scientific">Cyanidioschyzon merolae (strain NIES-3377 / 10D)</name>
    <name type="common">Unicellular red alga</name>
    <dbReference type="NCBI Taxonomy" id="280699"/>
    <lineage>
        <taxon>Eukaryota</taxon>
        <taxon>Rhodophyta</taxon>
        <taxon>Bangiophyceae</taxon>
        <taxon>Cyanidiales</taxon>
        <taxon>Cyanidiaceae</taxon>
        <taxon>Cyanidioschyzon</taxon>
    </lineage>
</organism>
<dbReference type="Proteomes" id="UP000007014">
    <property type="component" value="Chromosome 13"/>
</dbReference>
<keyword evidence="2" id="KW-1133">Transmembrane helix</keyword>
<keyword evidence="4" id="KW-1185">Reference proteome</keyword>
<dbReference type="HOGENOM" id="CLU_427241_0_0_1"/>
<keyword evidence="2" id="KW-0812">Transmembrane</keyword>
<feature type="region of interest" description="Disordered" evidence="1">
    <location>
        <begin position="298"/>
        <end position="347"/>
    </location>
</feature>
<feature type="transmembrane region" description="Helical" evidence="2">
    <location>
        <begin position="554"/>
        <end position="582"/>
    </location>
</feature>
<dbReference type="EMBL" id="AP006495">
    <property type="protein sequence ID" value="BAM80972.1"/>
    <property type="molecule type" value="Genomic_DNA"/>
</dbReference>
<evidence type="ECO:0000313" key="3">
    <source>
        <dbReference type="EMBL" id="BAM80972.1"/>
    </source>
</evidence>
<accession>M1VDR4</accession>
<reference evidence="3 4" key="2">
    <citation type="journal article" date="2007" name="BMC Biol.">
        <title>A 100%-complete sequence reveals unusually simple genomic features in the hot-spring red alga Cyanidioschyzon merolae.</title>
        <authorList>
            <person name="Nozaki H."/>
            <person name="Takano H."/>
            <person name="Misumi O."/>
            <person name="Terasawa K."/>
            <person name="Matsuzaki M."/>
            <person name="Maruyama S."/>
            <person name="Nishida K."/>
            <person name="Yagisawa F."/>
            <person name="Yoshida Y."/>
            <person name="Fujiwara T."/>
            <person name="Takio S."/>
            <person name="Tamura K."/>
            <person name="Chung S.J."/>
            <person name="Nakamura S."/>
            <person name="Kuroiwa H."/>
            <person name="Tanaka K."/>
            <person name="Sato N."/>
            <person name="Kuroiwa T."/>
        </authorList>
    </citation>
    <scope>NUCLEOTIDE SEQUENCE [LARGE SCALE GENOMIC DNA]</scope>
    <source>
        <strain evidence="3 4">10D</strain>
    </source>
</reference>
<gene>
    <name evidence="3" type="ORF">CYME_CMM099C</name>
</gene>
<proteinExistence type="predicted"/>
<feature type="transmembrane region" description="Helical" evidence="2">
    <location>
        <begin position="594"/>
        <end position="614"/>
    </location>
</feature>
<evidence type="ECO:0000256" key="2">
    <source>
        <dbReference type="SAM" id="Phobius"/>
    </source>
</evidence>
<feature type="compositionally biased region" description="Basic and acidic residues" evidence="1">
    <location>
        <begin position="231"/>
        <end position="248"/>
    </location>
</feature>
<protein>
    <recommendedName>
        <fullName evidence="5">Transmembrane protein</fullName>
    </recommendedName>
</protein>
<reference evidence="3 4" key="1">
    <citation type="journal article" date="2004" name="Nature">
        <title>Genome sequence of the ultrasmall unicellular red alga Cyanidioschyzon merolae 10D.</title>
        <authorList>
            <person name="Matsuzaki M."/>
            <person name="Misumi O."/>
            <person name="Shin-i T."/>
            <person name="Maruyama S."/>
            <person name="Takahara M."/>
            <person name="Miyagishima S."/>
            <person name="Mori T."/>
            <person name="Nishida K."/>
            <person name="Yagisawa F."/>
            <person name="Nishida K."/>
            <person name="Yoshida Y."/>
            <person name="Nishimura Y."/>
            <person name="Nakao S."/>
            <person name="Kobayashi T."/>
            <person name="Momoyama Y."/>
            <person name="Higashiyama T."/>
            <person name="Minoda A."/>
            <person name="Sano M."/>
            <person name="Nomoto H."/>
            <person name="Oishi K."/>
            <person name="Hayashi H."/>
            <person name="Ohta F."/>
            <person name="Nishizaka S."/>
            <person name="Haga S."/>
            <person name="Miura S."/>
            <person name="Morishita T."/>
            <person name="Kabeya Y."/>
            <person name="Terasawa K."/>
            <person name="Suzuki Y."/>
            <person name="Ishii Y."/>
            <person name="Asakawa S."/>
            <person name="Takano H."/>
            <person name="Ohta N."/>
            <person name="Kuroiwa H."/>
            <person name="Tanaka K."/>
            <person name="Shimizu N."/>
            <person name="Sugano S."/>
            <person name="Sato N."/>
            <person name="Nozaki H."/>
            <person name="Ogasawara N."/>
            <person name="Kohara Y."/>
            <person name="Kuroiwa T."/>
        </authorList>
    </citation>
    <scope>NUCLEOTIDE SEQUENCE [LARGE SCALE GENOMIC DNA]</scope>
    <source>
        <strain evidence="3 4">10D</strain>
    </source>
</reference>
<feature type="transmembrane region" description="Helical" evidence="2">
    <location>
        <begin position="515"/>
        <end position="534"/>
    </location>
</feature>
<feature type="compositionally biased region" description="Polar residues" evidence="1">
    <location>
        <begin position="320"/>
        <end position="339"/>
    </location>
</feature>
<keyword evidence="2" id="KW-0472">Membrane</keyword>